<feature type="compositionally biased region" description="Polar residues" evidence="2">
    <location>
        <begin position="1"/>
        <end position="10"/>
    </location>
</feature>
<dbReference type="OrthoDB" id="3271284at2759"/>
<sequence>MTDPATNRISRSVAGVRPVHSPMGPRTRFQRVASSPEMASSPRDSLSTTTSSVLSPLFPLSPARSEAPLPSISEREPPPVSPPTPDFPPIAPPVFKPIPKQPKLTPAPVLNFESVPVEWKGLPLEAALWTFDSQELQQLVSRAIRSSASESFIRLLSIENLDRVLPTEIEQLTKLKAITQAKYRFLVHRRTMLLQALNSSSGAPDRIADDGVSVIGRLTLQLSQTTADCDELLQELLRITDQLAQISKMIDLHWASALAVALRKLNKSYGRRTSELSVAREKIKQLEAELEDAWREAEQAAREIDELAHGAPSDDDCDEGEVAVIERAELVTIPSSPLSPKPGLFPLGGTLMQVEPLPVMSPLSPMPRISAISPALIDDKPPMTPPSQDVAETSSIRSVRSVKSTKSARSIKSTRSMRTIDGTRLSQVSAAKTRSHRASKGSLRLPKSVQIPQEEHPPVPDIPLEFVSTPLPPTSPTASSKFFHDSRTTSPTRPPTSSARPRKTSLDDIMHPRCSISTYAATVTMDDIYVRPYRPPHRSDVDIEIVPRTPPPRPLAQQAEYRPPEPPSERIPSMWLHADAAPPAQKTPLERFESSGSKRQRSYNKLKTLTKRYSMPFPLFRSTSSSSKTRPASRQSS</sequence>
<feature type="compositionally biased region" description="Low complexity" evidence="2">
    <location>
        <begin position="621"/>
        <end position="637"/>
    </location>
</feature>
<dbReference type="AlphaFoldDB" id="A0A9P5YA62"/>
<accession>A0A9P5YA62</accession>
<organism evidence="3 4">
    <name type="scientific">Collybia nuda</name>
    <dbReference type="NCBI Taxonomy" id="64659"/>
    <lineage>
        <taxon>Eukaryota</taxon>
        <taxon>Fungi</taxon>
        <taxon>Dikarya</taxon>
        <taxon>Basidiomycota</taxon>
        <taxon>Agaricomycotina</taxon>
        <taxon>Agaricomycetes</taxon>
        <taxon>Agaricomycetidae</taxon>
        <taxon>Agaricales</taxon>
        <taxon>Tricholomatineae</taxon>
        <taxon>Clitocybaceae</taxon>
        <taxon>Collybia</taxon>
    </lineage>
</organism>
<feature type="compositionally biased region" description="Pro residues" evidence="2">
    <location>
        <begin position="78"/>
        <end position="88"/>
    </location>
</feature>
<evidence type="ECO:0000313" key="4">
    <source>
        <dbReference type="Proteomes" id="UP000807353"/>
    </source>
</evidence>
<evidence type="ECO:0000256" key="1">
    <source>
        <dbReference type="SAM" id="Coils"/>
    </source>
</evidence>
<feature type="compositionally biased region" description="Polar residues" evidence="2">
    <location>
        <begin position="386"/>
        <end position="417"/>
    </location>
</feature>
<proteinExistence type="predicted"/>
<gene>
    <name evidence="3" type="ORF">BDZ94DRAFT_1288521</name>
</gene>
<protein>
    <submittedName>
        <fullName evidence="3">Uncharacterized protein</fullName>
    </submittedName>
</protein>
<feature type="compositionally biased region" description="Low complexity" evidence="2">
    <location>
        <begin position="45"/>
        <end position="62"/>
    </location>
</feature>
<dbReference type="EMBL" id="MU150243">
    <property type="protein sequence ID" value="KAF9466203.1"/>
    <property type="molecule type" value="Genomic_DNA"/>
</dbReference>
<feature type="compositionally biased region" description="Basic residues" evidence="2">
    <location>
        <begin position="598"/>
        <end position="610"/>
    </location>
</feature>
<feature type="region of interest" description="Disordered" evidence="2">
    <location>
        <begin position="377"/>
        <end position="510"/>
    </location>
</feature>
<feature type="region of interest" description="Disordered" evidence="2">
    <location>
        <begin position="1"/>
        <end position="88"/>
    </location>
</feature>
<feature type="coiled-coil region" evidence="1">
    <location>
        <begin position="229"/>
        <end position="303"/>
    </location>
</feature>
<feature type="compositionally biased region" description="Low complexity" evidence="2">
    <location>
        <begin position="488"/>
        <end position="499"/>
    </location>
</feature>
<reference evidence="3" key="1">
    <citation type="submission" date="2020-11" db="EMBL/GenBank/DDBJ databases">
        <authorList>
            <consortium name="DOE Joint Genome Institute"/>
            <person name="Ahrendt S."/>
            <person name="Riley R."/>
            <person name="Andreopoulos W."/>
            <person name="Labutti K."/>
            <person name="Pangilinan J."/>
            <person name="Ruiz-Duenas F.J."/>
            <person name="Barrasa J.M."/>
            <person name="Sanchez-Garcia M."/>
            <person name="Camarero S."/>
            <person name="Miyauchi S."/>
            <person name="Serrano A."/>
            <person name="Linde D."/>
            <person name="Babiker R."/>
            <person name="Drula E."/>
            <person name="Ayuso-Fernandez I."/>
            <person name="Pacheco R."/>
            <person name="Padilla G."/>
            <person name="Ferreira P."/>
            <person name="Barriuso J."/>
            <person name="Kellner H."/>
            <person name="Castanera R."/>
            <person name="Alfaro M."/>
            <person name="Ramirez L."/>
            <person name="Pisabarro A.G."/>
            <person name="Kuo A."/>
            <person name="Tritt A."/>
            <person name="Lipzen A."/>
            <person name="He G."/>
            <person name="Yan M."/>
            <person name="Ng V."/>
            <person name="Cullen D."/>
            <person name="Martin F."/>
            <person name="Rosso M.-N."/>
            <person name="Henrissat B."/>
            <person name="Hibbett D."/>
            <person name="Martinez A.T."/>
            <person name="Grigoriev I.V."/>
        </authorList>
    </citation>
    <scope>NUCLEOTIDE SEQUENCE</scope>
    <source>
        <strain evidence="3">CBS 247.69</strain>
    </source>
</reference>
<evidence type="ECO:0000313" key="3">
    <source>
        <dbReference type="EMBL" id="KAF9466203.1"/>
    </source>
</evidence>
<evidence type="ECO:0000256" key="2">
    <source>
        <dbReference type="SAM" id="MobiDB-lite"/>
    </source>
</evidence>
<feature type="region of interest" description="Disordered" evidence="2">
    <location>
        <begin position="534"/>
        <end position="637"/>
    </location>
</feature>
<name>A0A9P5YA62_9AGAR</name>
<keyword evidence="4" id="KW-1185">Reference proteome</keyword>
<comment type="caution">
    <text evidence="3">The sequence shown here is derived from an EMBL/GenBank/DDBJ whole genome shotgun (WGS) entry which is preliminary data.</text>
</comment>
<dbReference type="Proteomes" id="UP000807353">
    <property type="component" value="Unassembled WGS sequence"/>
</dbReference>
<keyword evidence="1" id="KW-0175">Coiled coil</keyword>